<protein>
    <recommendedName>
        <fullName evidence="4">Bifunctional inhibitor/plant lipid transfer protein/seed storage helical domain-containing protein</fullName>
    </recommendedName>
</protein>
<evidence type="ECO:0008006" key="4">
    <source>
        <dbReference type="Google" id="ProtNLM"/>
    </source>
</evidence>
<feature type="compositionally biased region" description="Basic and acidic residues" evidence="1">
    <location>
        <begin position="106"/>
        <end position="117"/>
    </location>
</feature>
<dbReference type="PANTHER" id="PTHR34377">
    <property type="entry name" value="TETRATRICOPEPTIDE REPEAT (TPR)-LIKE SUPERFAMILY PROTEIN"/>
    <property type="match status" value="1"/>
</dbReference>
<dbReference type="AlphaFoldDB" id="A0A3P6FW74"/>
<evidence type="ECO:0000313" key="3">
    <source>
        <dbReference type="EMBL" id="VDD62577.1"/>
    </source>
</evidence>
<organism evidence="3">
    <name type="scientific">Brassica oleracea</name>
    <name type="common">Wild cabbage</name>
    <dbReference type="NCBI Taxonomy" id="3712"/>
    <lineage>
        <taxon>Eukaryota</taxon>
        <taxon>Viridiplantae</taxon>
        <taxon>Streptophyta</taxon>
        <taxon>Embryophyta</taxon>
        <taxon>Tracheophyta</taxon>
        <taxon>Spermatophyta</taxon>
        <taxon>Magnoliopsida</taxon>
        <taxon>eudicotyledons</taxon>
        <taxon>Gunneridae</taxon>
        <taxon>Pentapetalae</taxon>
        <taxon>rosids</taxon>
        <taxon>malvids</taxon>
        <taxon>Brassicales</taxon>
        <taxon>Brassicaceae</taxon>
        <taxon>Brassiceae</taxon>
        <taxon>Brassica</taxon>
    </lineage>
</organism>
<evidence type="ECO:0000256" key="2">
    <source>
        <dbReference type="SAM" id="SignalP"/>
    </source>
</evidence>
<feature type="signal peptide" evidence="2">
    <location>
        <begin position="1"/>
        <end position="22"/>
    </location>
</feature>
<dbReference type="PANTHER" id="PTHR34377:SF3">
    <property type="entry name" value="TETRATRICOPEPTIDE REPEAT (TPR)-LIKE SUPERFAMILY PROTEIN"/>
    <property type="match status" value="1"/>
</dbReference>
<feature type="compositionally biased region" description="Basic and acidic residues" evidence="1">
    <location>
        <begin position="126"/>
        <end position="154"/>
    </location>
</feature>
<keyword evidence="2" id="KW-0732">Signal</keyword>
<gene>
    <name evidence="3" type="ORF">BOLC6T38030H</name>
</gene>
<name>A0A3P6FW74_BRAOL</name>
<dbReference type="SUPFAM" id="SSF47699">
    <property type="entry name" value="Bifunctional inhibitor/lipid-transfer protein/seed storage 2S albumin"/>
    <property type="match status" value="1"/>
</dbReference>
<reference evidence="3" key="1">
    <citation type="submission" date="2018-11" db="EMBL/GenBank/DDBJ databases">
        <authorList>
            <consortium name="Genoscope - CEA"/>
            <person name="William W."/>
        </authorList>
    </citation>
    <scope>NUCLEOTIDE SEQUENCE</scope>
</reference>
<feature type="region of interest" description="Disordered" evidence="1">
    <location>
        <begin position="57"/>
        <end position="177"/>
    </location>
</feature>
<evidence type="ECO:0000256" key="1">
    <source>
        <dbReference type="SAM" id="MobiDB-lite"/>
    </source>
</evidence>
<sequence>METLFLVAVLLLALSSSSFTRGQRIIQIPPPRPLCASQYALANYACSRLPMNTVPLPSPIAPPSPPIFPPPPPPPPPHHDNDHDDDDDHDHDHDDDHDHDEDDHDDHDHDHDDHDHDHDEDDHDDHDDHDHDHDHNDHDHNRDHDHDHDDDNNHNHRRHRRRHHHHHHHHQRHREETYAQQECCKWLKQMDNECVCDLLVRLPPLLAKPAHNYTVFVDESCIVTYTCGGRLMS</sequence>
<feature type="compositionally biased region" description="Basic residues" evidence="1">
    <location>
        <begin position="155"/>
        <end position="172"/>
    </location>
</feature>
<proteinExistence type="predicted"/>
<accession>A0A3P6FW74</accession>
<dbReference type="EMBL" id="LR031880">
    <property type="protein sequence ID" value="VDD62577.1"/>
    <property type="molecule type" value="Genomic_DNA"/>
</dbReference>
<dbReference type="InterPro" id="IPR036312">
    <property type="entry name" value="Bifun_inhib/LTP/seed_sf"/>
</dbReference>
<feature type="chain" id="PRO_5018004526" description="Bifunctional inhibitor/plant lipid transfer protein/seed storage helical domain-containing protein" evidence="2">
    <location>
        <begin position="23"/>
        <end position="233"/>
    </location>
</feature>
<feature type="compositionally biased region" description="Pro residues" evidence="1">
    <location>
        <begin position="57"/>
        <end position="76"/>
    </location>
</feature>